<dbReference type="CDD" id="cd11614">
    <property type="entry name" value="SAF_CpaB_FlgA_like"/>
    <property type="match status" value="1"/>
</dbReference>
<dbReference type="EMBL" id="CP015079">
    <property type="protein sequence ID" value="ANH39092.1"/>
    <property type="molecule type" value="Genomic_DNA"/>
</dbReference>
<organism evidence="3 4">
    <name type="scientific">Nocardioides dokdonensis FR1436</name>
    <dbReference type="NCBI Taxonomy" id="1300347"/>
    <lineage>
        <taxon>Bacteria</taxon>
        <taxon>Bacillati</taxon>
        <taxon>Actinomycetota</taxon>
        <taxon>Actinomycetes</taxon>
        <taxon>Propionibacteriales</taxon>
        <taxon>Nocardioidaceae</taxon>
        <taxon>Nocardioides</taxon>
    </lineage>
</organism>
<keyword evidence="4" id="KW-1185">Reference proteome</keyword>
<dbReference type="KEGG" id="ndk:I601_2676"/>
<sequence length="266" mass="27841">MVHGASGLPRAVEGEGTEMDRRRVLLIVAAVVAALGTVLVFLYVQGADNRARDAFETSEVLVATQQIERGESVAAASAGGKLAFQPVAQGQILPGALTTTEGVEQDVALTTIYPGEQVVPQKLGASAVEETRLQIPEKGDMAMSINLTDPARVAGFVNPGSEVAVFVNGTDTTTGQPYSRVLLTRVTVIAVGSTTPITTTTTVEGQDGEQVAETLPRTLITLSVGQPQMQKVLLGQSQGELSFALLTEDSKVKLSPPTTPQNLFQG</sequence>
<evidence type="ECO:0000313" key="4">
    <source>
        <dbReference type="Proteomes" id="UP000077868"/>
    </source>
</evidence>
<accession>A0A1A9GN57</accession>
<keyword evidence="1" id="KW-0812">Transmembrane</keyword>
<dbReference type="STRING" id="1300347.I601_2676"/>
<proteinExistence type="predicted"/>
<feature type="transmembrane region" description="Helical" evidence="1">
    <location>
        <begin position="24"/>
        <end position="44"/>
    </location>
</feature>
<dbReference type="Pfam" id="PF16976">
    <property type="entry name" value="RcpC"/>
    <property type="match status" value="1"/>
</dbReference>
<name>A0A1A9GN57_9ACTN</name>
<dbReference type="AlphaFoldDB" id="A0A1A9GN57"/>
<dbReference type="PATRIC" id="fig|1300347.3.peg.2670"/>
<dbReference type="NCBIfam" id="TIGR03177">
    <property type="entry name" value="pilus_cpaB"/>
    <property type="match status" value="1"/>
</dbReference>
<dbReference type="InterPro" id="IPR031571">
    <property type="entry name" value="RcpC_dom"/>
</dbReference>
<evidence type="ECO:0000256" key="1">
    <source>
        <dbReference type="SAM" id="Phobius"/>
    </source>
</evidence>
<protein>
    <recommendedName>
        <fullName evidence="2">Flp pilus assembly protein RcpC/CpaB domain-containing protein</fullName>
    </recommendedName>
</protein>
<reference evidence="3 4" key="1">
    <citation type="submission" date="2016-03" db="EMBL/GenBank/DDBJ databases">
        <title>Complete genome sequence of a soil Actinobacterium, Nocardioides dokdonensis FR1436.</title>
        <authorList>
            <person name="Kwon S.-K."/>
            <person name="Kim K."/>
            <person name="Kim J.F."/>
        </authorList>
    </citation>
    <scope>NUCLEOTIDE SEQUENCE [LARGE SCALE GENOMIC DNA]</scope>
    <source>
        <strain evidence="3 4">FR1436</strain>
    </source>
</reference>
<evidence type="ECO:0000313" key="3">
    <source>
        <dbReference type="EMBL" id="ANH39092.1"/>
    </source>
</evidence>
<keyword evidence="1" id="KW-0472">Membrane</keyword>
<dbReference type="Proteomes" id="UP000077868">
    <property type="component" value="Chromosome"/>
</dbReference>
<evidence type="ECO:0000259" key="2">
    <source>
        <dbReference type="Pfam" id="PF16976"/>
    </source>
</evidence>
<keyword evidence="1" id="KW-1133">Transmembrane helix</keyword>
<gene>
    <name evidence="3" type="ORF">I601_2676</name>
</gene>
<dbReference type="InterPro" id="IPR017592">
    <property type="entry name" value="Pilus_assmbl_Flp-typ_CpaB"/>
</dbReference>
<feature type="domain" description="Flp pilus assembly protein RcpC/CpaB" evidence="2">
    <location>
        <begin position="138"/>
        <end position="245"/>
    </location>
</feature>